<reference evidence="2 3" key="1">
    <citation type="journal article" date="2019" name="Sci. Rep.">
        <title>Orb-weaving spider Araneus ventricosus genome elucidates the spidroin gene catalogue.</title>
        <authorList>
            <person name="Kono N."/>
            <person name="Nakamura H."/>
            <person name="Ohtoshi R."/>
            <person name="Moran D.A.P."/>
            <person name="Shinohara A."/>
            <person name="Yoshida Y."/>
            <person name="Fujiwara M."/>
            <person name="Mori M."/>
            <person name="Tomita M."/>
            <person name="Arakawa K."/>
        </authorList>
    </citation>
    <scope>NUCLEOTIDE SEQUENCE [LARGE SCALE GENOMIC DNA]</scope>
</reference>
<evidence type="ECO:0000313" key="3">
    <source>
        <dbReference type="Proteomes" id="UP000499080"/>
    </source>
</evidence>
<gene>
    <name evidence="2" type="ORF">AVEN_228363_1</name>
</gene>
<keyword evidence="3" id="KW-1185">Reference proteome</keyword>
<dbReference type="Proteomes" id="UP000499080">
    <property type="component" value="Unassembled WGS sequence"/>
</dbReference>
<protein>
    <submittedName>
        <fullName evidence="2">Uncharacterized protein</fullName>
    </submittedName>
</protein>
<dbReference type="EMBL" id="BGPR01004280">
    <property type="protein sequence ID" value="GBM97938.1"/>
    <property type="molecule type" value="Genomic_DNA"/>
</dbReference>
<proteinExistence type="predicted"/>
<sequence length="210" mass="23000">MSLTGDFLDDGICLLSGGASACVDVRFLQCGKMLAIEEYDTPTVGVLDVTIFLASAKEIFCVTFIVCISFSSTYSGHFREYDGCSALQLLHFGCSKGEVGRRTSPPGPKLREPIASELCSSRYAPAHRGAQQGKAVTGSGNLQPQHLPWRWYRDRDLQKTAGLTLEQYFPVPKGTYHQPIDKSGLTPAARLTEQRGPKGTQRNPRIPFCP</sequence>
<comment type="caution">
    <text evidence="2">The sequence shown here is derived from an EMBL/GenBank/DDBJ whole genome shotgun (WGS) entry which is preliminary data.</text>
</comment>
<evidence type="ECO:0000313" key="2">
    <source>
        <dbReference type="EMBL" id="GBM97938.1"/>
    </source>
</evidence>
<organism evidence="2 3">
    <name type="scientific">Araneus ventricosus</name>
    <name type="common">Orbweaver spider</name>
    <name type="synonym">Epeira ventricosa</name>
    <dbReference type="NCBI Taxonomy" id="182803"/>
    <lineage>
        <taxon>Eukaryota</taxon>
        <taxon>Metazoa</taxon>
        <taxon>Ecdysozoa</taxon>
        <taxon>Arthropoda</taxon>
        <taxon>Chelicerata</taxon>
        <taxon>Arachnida</taxon>
        <taxon>Araneae</taxon>
        <taxon>Araneomorphae</taxon>
        <taxon>Entelegynae</taxon>
        <taxon>Araneoidea</taxon>
        <taxon>Araneidae</taxon>
        <taxon>Araneus</taxon>
    </lineage>
</organism>
<dbReference type="AlphaFoldDB" id="A0A4Y2K7S9"/>
<evidence type="ECO:0000256" key="1">
    <source>
        <dbReference type="SAM" id="MobiDB-lite"/>
    </source>
</evidence>
<feature type="region of interest" description="Disordered" evidence="1">
    <location>
        <begin position="176"/>
        <end position="210"/>
    </location>
</feature>
<accession>A0A4Y2K7S9</accession>
<name>A0A4Y2K7S9_ARAVE</name>